<dbReference type="InterPro" id="IPR052177">
    <property type="entry name" value="Divisome_Glycosyl_Hydrolase"/>
</dbReference>
<dbReference type="InterPro" id="IPR017853">
    <property type="entry name" value="GH"/>
</dbReference>
<keyword evidence="2" id="KW-1185">Reference proteome</keyword>
<dbReference type="PROSITE" id="PS51257">
    <property type="entry name" value="PROKAR_LIPOPROTEIN"/>
    <property type="match status" value="1"/>
</dbReference>
<dbReference type="PANTHER" id="PTHR43405">
    <property type="entry name" value="GLYCOSYL HYDROLASE DIGH"/>
    <property type="match status" value="1"/>
</dbReference>
<dbReference type="OrthoDB" id="100605at2"/>
<dbReference type="Proteomes" id="UP000270856">
    <property type="component" value="Unassembled WGS sequence"/>
</dbReference>
<dbReference type="SUPFAM" id="SSF51445">
    <property type="entry name" value="(Trans)glycosidases"/>
    <property type="match status" value="1"/>
</dbReference>
<name>A0A3N4NU55_9FLAO</name>
<reference evidence="1 2" key="1">
    <citation type="submission" date="2018-11" db="EMBL/GenBank/DDBJ databases">
        <title>Aureibaculum marinum gen. nov., sp. nov., a member of the family Flavobacteriaceae isolated from the Bohai Sea.</title>
        <authorList>
            <person name="Ji X."/>
        </authorList>
    </citation>
    <scope>NUCLEOTIDE SEQUENCE [LARGE SCALE GENOMIC DNA]</scope>
    <source>
        <strain evidence="1 2">BH-SD17</strain>
    </source>
</reference>
<evidence type="ECO:0000313" key="1">
    <source>
        <dbReference type="EMBL" id="RPD99922.1"/>
    </source>
</evidence>
<protein>
    <recommendedName>
        <fullName evidence="3">Glycosyl hydrolase-like 10 domain-containing protein</fullName>
    </recommendedName>
</protein>
<dbReference type="Gene3D" id="3.20.20.80">
    <property type="entry name" value="Glycosidases"/>
    <property type="match status" value="1"/>
</dbReference>
<proteinExistence type="predicted"/>
<gene>
    <name evidence="1" type="ORF">EGM88_01255</name>
</gene>
<dbReference type="PANTHER" id="PTHR43405:SF1">
    <property type="entry name" value="GLYCOSYL HYDROLASE DIGH"/>
    <property type="match status" value="1"/>
</dbReference>
<organism evidence="1 2">
    <name type="scientific">Aureibaculum marinum</name>
    <dbReference type="NCBI Taxonomy" id="2487930"/>
    <lineage>
        <taxon>Bacteria</taxon>
        <taxon>Pseudomonadati</taxon>
        <taxon>Bacteroidota</taxon>
        <taxon>Flavobacteriia</taxon>
        <taxon>Flavobacteriales</taxon>
        <taxon>Flavobacteriaceae</taxon>
        <taxon>Aureibaculum</taxon>
    </lineage>
</organism>
<dbReference type="RefSeq" id="WP_123896086.1">
    <property type="nucleotide sequence ID" value="NZ_RPFJ01000002.1"/>
</dbReference>
<dbReference type="AlphaFoldDB" id="A0A3N4NU55"/>
<evidence type="ECO:0000313" key="2">
    <source>
        <dbReference type="Proteomes" id="UP000270856"/>
    </source>
</evidence>
<comment type="caution">
    <text evidence="1">The sequence shown here is derived from an EMBL/GenBank/DDBJ whole genome shotgun (WGS) entry which is preliminary data.</text>
</comment>
<dbReference type="EMBL" id="RPFJ01000002">
    <property type="protein sequence ID" value="RPD99922.1"/>
    <property type="molecule type" value="Genomic_DNA"/>
</dbReference>
<evidence type="ECO:0008006" key="3">
    <source>
        <dbReference type="Google" id="ProtNLM"/>
    </source>
</evidence>
<accession>A0A3N4NU55</accession>
<sequence length="371" mass="42692">MSRIFSILVLVSFFISCTSKDKIPVMVWTGGPGEASDAEILEKFNTFKEHGIDGVMYNGGQNPEIYKRVGKLAKDAGLEFHTWIPTMIQSNNSELKPEWYMVNRLGESAYDKPVYVPYYKILCPSREEVYNFLSNMYTKVAEVPEVEGIHLDYIRFPDVILAEGLWEKYGLVMDKEYPKYDYCYCDVCTSNFKEKTGIDIKEVEDPSQVEEWGQFRYDLITSLVNRLAADVHETGKQITSAVFPGPSISKKLVRQEWNKWNVDAIYPMNYNDFYLKDAKWVGDMVKEEVTSVNNKKPIYSGLFITPFPSEKDKHSDPENHGLAPEEMVEAIELSMVNGATGICLFTPERMTDEHWKLFKEAIHKDYSSLVK</sequence>